<reference evidence="4 5" key="1">
    <citation type="submission" date="2020-08" db="EMBL/GenBank/DDBJ databases">
        <title>Genomic Encyclopedia of Type Strains, Phase IV (KMG-IV): sequencing the most valuable type-strain genomes for metagenomic binning, comparative biology and taxonomic classification.</title>
        <authorList>
            <person name="Goeker M."/>
        </authorList>
    </citation>
    <scope>NUCLEOTIDE SEQUENCE [LARGE SCALE GENOMIC DNA]</scope>
    <source>
        <strain evidence="4 5">DSM 19979</strain>
    </source>
</reference>
<dbReference type="InterPro" id="IPR006091">
    <property type="entry name" value="Acyl-CoA_Oxase/DH_mid-dom"/>
</dbReference>
<organism evidence="4 5">
    <name type="scientific">Roseococcus suduntuyensis</name>
    <dbReference type="NCBI Taxonomy" id="455361"/>
    <lineage>
        <taxon>Bacteria</taxon>
        <taxon>Pseudomonadati</taxon>
        <taxon>Pseudomonadota</taxon>
        <taxon>Alphaproteobacteria</taxon>
        <taxon>Acetobacterales</taxon>
        <taxon>Roseomonadaceae</taxon>
        <taxon>Roseococcus</taxon>
    </lineage>
</organism>
<dbReference type="Gene3D" id="2.40.110.10">
    <property type="entry name" value="Butyryl-CoA Dehydrogenase, subunit A, domain 2"/>
    <property type="match status" value="1"/>
</dbReference>
<dbReference type="AlphaFoldDB" id="A0A840A7T4"/>
<name>A0A840A7T4_9PROT</name>
<dbReference type="PANTHER" id="PTHR43292">
    <property type="entry name" value="ACYL-COA DEHYDROGENASE"/>
    <property type="match status" value="1"/>
</dbReference>
<evidence type="ECO:0000256" key="1">
    <source>
        <dbReference type="ARBA" id="ARBA00023002"/>
    </source>
</evidence>
<proteinExistence type="predicted"/>
<dbReference type="InterPro" id="IPR037069">
    <property type="entry name" value="AcylCoA_DH/ox_N_sf"/>
</dbReference>
<dbReference type="InterPro" id="IPR009100">
    <property type="entry name" value="AcylCoA_DH/oxidase_NM_dom_sf"/>
</dbReference>
<dbReference type="RefSeq" id="WP_184382199.1">
    <property type="nucleotide sequence ID" value="NZ_JACIDJ010000001.1"/>
</dbReference>
<feature type="domain" description="Acyl-CoA dehydrogenase/oxidase N-terminal" evidence="3">
    <location>
        <begin position="12"/>
        <end position="122"/>
    </location>
</feature>
<gene>
    <name evidence="4" type="ORF">GGQ83_000697</name>
</gene>
<dbReference type="InterPro" id="IPR052161">
    <property type="entry name" value="Mycobact_Acyl-CoA_DH"/>
</dbReference>
<dbReference type="InterPro" id="IPR046373">
    <property type="entry name" value="Acyl-CoA_Oxase/DH_mid-dom_sf"/>
</dbReference>
<dbReference type="Pfam" id="PF02771">
    <property type="entry name" value="Acyl-CoA_dh_N"/>
    <property type="match status" value="1"/>
</dbReference>
<dbReference type="GO" id="GO:0050660">
    <property type="term" value="F:flavin adenine dinucleotide binding"/>
    <property type="evidence" value="ECO:0007669"/>
    <property type="project" value="InterPro"/>
</dbReference>
<comment type="caution">
    <text evidence="4">The sequence shown here is derived from an EMBL/GenBank/DDBJ whole genome shotgun (WGS) entry which is preliminary data.</text>
</comment>
<evidence type="ECO:0000259" key="2">
    <source>
        <dbReference type="Pfam" id="PF02770"/>
    </source>
</evidence>
<evidence type="ECO:0000259" key="3">
    <source>
        <dbReference type="Pfam" id="PF02771"/>
    </source>
</evidence>
<dbReference type="Gene3D" id="1.10.540.10">
    <property type="entry name" value="Acyl-CoA dehydrogenase/oxidase, N-terminal domain"/>
    <property type="match status" value="1"/>
</dbReference>
<sequence length="378" mass="40707">MRFDLPDTPPGAEALRAELRAFLAEAGRAWTPDIRARSWMGFDRDFSREVGARSWIGMTWPAAYGGHERSGLERVVVLEEMLAAGAPVGAHWIGDRQSGPLILRLGTEEQRRRILPGIARGELAFCIGLSEPDAGSDLANLRTKAERVPGGWKLNGRKIWTTFAHKSDYMIALVRTSPAPEGGSRHAGLSQFLVDLKLSGISIRPIRDLAGADSFNEVTFDDVMLGEDDLVGAEGAGWAQATSELAFERSGPDRYLSSFPALSQGLDALAANPVPGAEVSVGRMVARLSALRGMSLSVGGMLERGEDPAVEAALVKDVGNVFEQVLPEHLRGLLDPEDSPAELRALLAALTQLTPTFSLRGGTREILRGIIARDLGLR</sequence>
<keyword evidence="5" id="KW-1185">Reference proteome</keyword>
<dbReference type="GO" id="GO:0070991">
    <property type="term" value="F:medium-chain fatty acyl-CoA dehydrogenase activity"/>
    <property type="evidence" value="ECO:0007669"/>
    <property type="project" value="UniProtKB-EC"/>
</dbReference>
<protein>
    <submittedName>
        <fullName evidence="4">Acyl-CoA dehydrogenase</fullName>
        <ecNumber evidence="4">1.3.8.7</ecNumber>
    </submittedName>
</protein>
<accession>A0A840A7T4</accession>
<dbReference type="EMBL" id="JACIDJ010000001">
    <property type="protein sequence ID" value="MBB3897271.1"/>
    <property type="molecule type" value="Genomic_DNA"/>
</dbReference>
<keyword evidence="1 4" id="KW-0560">Oxidoreductase</keyword>
<evidence type="ECO:0000313" key="5">
    <source>
        <dbReference type="Proteomes" id="UP000553193"/>
    </source>
</evidence>
<dbReference type="InterPro" id="IPR013786">
    <property type="entry name" value="AcylCoA_DH/ox_N"/>
</dbReference>
<evidence type="ECO:0000313" key="4">
    <source>
        <dbReference type="EMBL" id="MBB3897271.1"/>
    </source>
</evidence>
<dbReference type="EC" id="1.3.8.7" evidence="4"/>
<dbReference type="Proteomes" id="UP000553193">
    <property type="component" value="Unassembled WGS sequence"/>
</dbReference>
<dbReference type="Pfam" id="PF02770">
    <property type="entry name" value="Acyl-CoA_dh_M"/>
    <property type="match status" value="1"/>
</dbReference>
<dbReference type="PANTHER" id="PTHR43292:SF4">
    <property type="entry name" value="ACYL-COA DEHYDROGENASE FADE34"/>
    <property type="match status" value="1"/>
</dbReference>
<feature type="domain" description="Acyl-CoA oxidase/dehydrogenase middle" evidence="2">
    <location>
        <begin position="126"/>
        <end position="223"/>
    </location>
</feature>
<dbReference type="GO" id="GO:0005886">
    <property type="term" value="C:plasma membrane"/>
    <property type="evidence" value="ECO:0007669"/>
    <property type="project" value="TreeGrafter"/>
</dbReference>
<dbReference type="Gene3D" id="1.20.140.10">
    <property type="entry name" value="Butyryl-CoA Dehydrogenase, subunit A, domain 3"/>
    <property type="match status" value="1"/>
</dbReference>
<dbReference type="SUPFAM" id="SSF56645">
    <property type="entry name" value="Acyl-CoA dehydrogenase NM domain-like"/>
    <property type="match status" value="1"/>
</dbReference>